<evidence type="ECO:0000256" key="1">
    <source>
        <dbReference type="ARBA" id="ARBA00001933"/>
    </source>
</evidence>
<dbReference type="SUPFAM" id="SSF56752">
    <property type="entry name" value="D-aminoacid aminotransferase-like PLP-dependent enzymes"/>
    <property type="match status" value="1"/>
</dbReference>
<evidence type="ECO:0000313" key="7">
    <source>
        <dbReference type="Proteomes" id="UP000469523"/>
    </source>
</evidence>
<dbReference type="InterPro" id="IPR050571">
    <property type="entry name" value="Class-IV_PLP-Dep_Aminotrnsfr"/>
</dbReference>
<dbReference type="InterPro" id="IPR043131">
    <property type="entry name" value="BCAT-like_N"/>
</dbReference>
<dbReference type="AlphaFoldDB" id="A0A6N7XHF1"/>
<keyword evidence="7" id="KW-1185">Reference proteome</keyword>
<dbReference type="EMBL" id="VUNQ01000015">
    <property type="protein sequence ID" value="MSU01459.1"/>
    <property type="molecule type" value="Genomic_DNA"/>
</dbReference>
<evidence type="ECO:0000256" key="3">
    <source>
        <dbReference type="ARBA" id="ARBA00022898"/>
    </source>
</evidence>
<comment type="similarity">
    <text evidence="2 4">Belongs to the class-IV pyridoxal-phosphate-dependent aminotransferase family.</text>
</comment>
<dbReference type="GO" id="GO:0005829">
    <property type="term" value="C:cytosol"/>
    <property type="evidence" value="ECO:0007669"/>
    <property type="project" value="TreeGrafter"/>
</dbReference>
<keyword evidence="6" id="KW-0032">Aminotransferase</keyword>
<organism evidence="6 7">
    <name type="scientific">Tissierella pigra</name>
    <dbReference type="NCBI Taxonomy" id="2607614"/>
    <lineage>
        <taxon>Bacteria</taxon>
        <taxon>Bacillati</taxon>
        <taxon>Bacillota</taxon>
        <taxon>Tissierellia</taxon>
        <taxon>Tissierellales</taxon>
        <taxon>Tissierellaceae</taxon>
        <taxon>Tissierella</taxon>
    </lineage>
</organism>
<sequence>MKKEAIKDYVILNGKIIKTEEIEIFEKVEKPPIYEVIRTIDGVPLFLEDHLERMFESANIIGYRIDKDIYEIKNDIKKLILKNNIDKLNIKLLSTDIEGIGKVFLVYNIESFYPPEEYYKDGIHTTIFHHERNNPNAKVLFTSFKENVTKKLEENKAFEALLVNKSGYIPEGSRSNIFFVKGDKVYTAKGTDVLIGITRKHIFNICNKLNIKIVEESIHIDDIRKIDGAFMSGTSVNVLPISSIDDIKIDSINNKIIREIKNTYVTEMNNYISNNKKQWK</sequence>
<dbReference type="PANTHER" id="PTHR42743:SF11">
    <property type="entry name" value="AMINODEOXYCHORISMATE LYASE"/>
    <property type="match status" value="1"/>
</dbReference>
<dbReference type="Gene3D" id="3.30.470.10">
    <property type="match status" value="1"/>
</dbReference>
<dbReference type="InterPro" id="IPR043132">
    <property type="entry name" value="BCAT-like_C"/>
</dbReference>
<evidence type="ECO:0000256" key="4">
    <source>
        <dbReference type="RuleBase" id="RU004106"/>
    </source>
</evidence>
<comment type="cofactor">
    <cofactor evidence="1 5">
        <name>pyridoxal 5'-phosphate</name>
        <dbReference type="ChEBI" id="CHEBI:597326"/>
    </cofactor>
</comment>
<reference evidence="6 7" key="1">
    <citation type="submission" date="2019-09" db="EMBL/GenBank/DDBJ databases">
        <title>In-depth cultivation of the pig gut microbiome towards novel bacterial diversity and tailored functional studies.</title>
        <authorList>
            <person name="Wylensek D."/>
            <person name="Hitch T.C.A."/>
            <person name="Clavel T."/>
        </authorList>
    </citation>
    <scope>NUCLEOTIDE SEQUENCE [LARGE SCALE GENOMIC DNA]</scope>
    <source>
        <strain evidence="6 7">WCA3-693-APC-4?</strain>
    </source>
</reference>
<gene>
    <name evidence="6" type="ORF">FYJ83_08275</name>
</gene>
<dbReference type="CDD" id="cd00449">
    <property type="entry name" value="PLPDE_IV"/>
    <property type="match status" value="1"/>
</dbReference>
<accession>A0A6N7XHF1</accession>
<protein>
    <submittedName>
        <fullName evidence="6">Aminotransferase class IV</fullName>
    </submittedName>
</protein>
<name>A0A6N7XHF1_9FIRM</name>
<dbReference type="GO" id="GO:0008483">
    <property type="term" value="F:transaminase activity"/>
    <property type="evidence" value="ECO:0007669"/>
    <property type="project" value="UniProtKB-KW"/>
</dbReference>
<evidence type="ECO:0000256" key="2">
    <source>
        <dbReference type="ARBA" id="ARBA00009320"/>
    </source>
</evidence>
<dbReference type="InterPro" id="IPR001544">
    <property type="entry name" value="Aminotrans_IV"/>
</dbReference>
<keyword evidence="6" id="KW-0808">Transferase</keyword>
<dbReference type="Proteomes" id="UP000469523">
    <property type="component" value="Unassembled WGS sequence"/>
</dbReference>
<evidence type="ECO:0000256" key="5">
    <source>
        <dbReference type="RuleBase" id="RU004516"/>
    </source>
</evidence>
<dbReference type="InterPro" id="IPR036038">
    <property type="entry name" value="Aminotransferase-like"/>
</dbReference>
<keyword evidence="3 5" id="KW-0663">Pyridoxal phosphate</keyword>
<comment type="caution">
    <text evidence="6">The sequence shown here is derived from an EMBL/GenBank/DDBJ whole genome shotgun (WGS) entry which is preliminary data.</text>
</comment>
<dbReference type="Pfam" id="PF01063">
    <property type="entry name" value="Aminotran_4"/>
    <property type="match status" value="1"/>
</dbReference>
<dbReference type="Gene3D" id="3.20.10.10">
    <property type="entry name" value="D-amino Acid Aminotransferase, subunit A, domain 2"/>
    <property type="match status" value="1"/>
</dbReference>
<dbReference type="PROSITE" id="PS00770">
    <property type="entry name" value="AA_TRANSFER_CLASS_4"/>
    <property type="match status" value="1"/>
</dbReference>
<dbReference type="RefSeq" id="WP_154439873.1">
    <property type="nucleotide sequence ID" value="NZ_JAHLPJ010000001.1"/>
</dbReference>
<evidence type="ECO:0000313" key="6">
    <source>
        <dbReference type="EMBL" id="MSU01459.1"/>
    </source>
</evidence>
<proteinExistence type="inferred from homology"/>
<dbReference type="GO" id="GO:0046394">
    <property type="term" value="P:carboxylic acid biosynthetic process"/>
    <property type="evidence" value="ECO:0007669"/>
    <property type="project" value="UniProtKB-ARBA"/>
</dbReference>
<dbReference type="InterPro" id="IPR018300">
    <property type="entry name" value="Aminotrans_IV_CS"/>
</dbReference>
<dbReference type="PANTHER" id="PTHR42743">
    <property type="entry name" value="AMINO-ACID AMINOTRANSFERASE"/>
    <property type="match status" value="1"/>
</dbReference>